<evidence type="ECO:0000256" key="7">
    <source>
        <dbReference type="ARBA" id="ARBA00023130"/>
    </source>
</evidence>
<dbReference type="GO" id="GO:0032740">
    <property type="term" value="P:positive regulation of interleukin-17 production"/>
    <property type="evidence" value="ECO:0007669"/>
    <property type="project" value="Ensembl"/>
</dbReference>
<evidence type="ECO:0000256" key="6">
    <source>
        <dbReference type="ARBA" id="ARBA00022989"/>
    </source>
</evidence>
<evidence type="ECO:0000256" key="1">
    <source>
        <dbReference type="ARBA" id="ARBA00004479"/>
    </source>
</evidence>
<dbReference type="InterPro" id="IPR036179">
    <property type="entry name" value="Ig-like_dom_sf"/>
</dbReference>
<keyword evidence="9" id="KW-1015">Disulfide bond</keyword>
<name>A0A8B7F9G3_MICMU</name>
<evidence type="ECO:0000256" key="8">
    <source>
        <dbReference type="ARBA" id="ARBA00023136"/>
    </source>
</evidence>
<feature type="region of interest" description="Disordered" evidence="12">
    <location>
        <begin position="512"/>
        <end position="566"/>
    </location>
</feature>
<comment type="subcellular location">
    <subcellularLocation>
        <location evidence="1">Membrane</location>
        <topology evidence="1">Single-pass type I membrane protein</topology>
    </subcellularLocation>
</comment>
<keyword evidence="11" id="KW-0393">Immunoglobulin domain</keyword>
<keyword evidence="4" id="KW-0732">Signal</keyword>
<evidence type="ECO:0000256" key="3">
    <source>
        <dbReference type="ARBA" id="ARBA00022692"/>
    </source>
</evidence>
<dbReference type="CTD" id="4063"/>
<keyword evidence="2" id="KW-0399">Innate immunity</keyword>
<dbReference type="FunFam" id="2.60.40.10:FF:000820">
    <property type="entry name" value="SLAM family member 7"/>
    <property type="match status" value="2"/>
</dbReference>
<organism evidence="15 16">
    <name type="scientific">Microcebus murinus</name>
    <name type="common">Gray mouse lemur</name>
    <name type="synonym">Lemur murinus</name>
    <dbReference type="NCBI Taxonomy" id="30608"/>
    <lineage>
        <taxon>Eukaryota</taxon>
        <taxon>Metazoa</taxon>
        <taxon>Chordata</taxon>
        <taxon>Craniata</taxon>
        <taxon>Vertebrata</taxon>
        <taxon>Euteleostomi</taxon>
        <taxon>Mammalia</taxon>
        <taxon>Eutheria</taxon>
        <taxon>Euarchontoglires</taxon>
        <taxon>Primates</taxon>
        <taxon>Strepsirrhini</taxon>
        <taxon>Lemuriformes</taxon>
        <taxon>Cheirogaleidae</taxon>
        <taxon>Microcebus</taxon>
    </lineage>
</organism>
<proteinExistence type="predicted"/>
<gene>
    <name evidence="15" type="primary">LY9</name>
</gene>
<dbReference type="PANTHER" id="PTHR12080:SF114">
    <property type="entry name" value="T-LYMPHOCYTE SURFACE ANTIGEN LY-9"/>
    <property type="match status" value="1"/>
</dbReference>
<feature type="region of interest" description="Disordered" evidence="12">
    <location>
        <begin position="599"/>
        <end position="645"/>
    </location>
</feature>
<dbReference type="InterPro" id="IPR015631">
    <property type="entry name" value="CD2/SLAM_rcpt"/>
</dbReference>
<feature type="domain" description="Ig-like" evidence="14">
    <location>
        <begin position="361"/>
        <end position="440"/>
    </location>
</feature>
<dbReference type="GO" id="GO:0045087">
    <property type="term" value="P:innate immune response"/>
    <property type="evidence" value="ECO:0007669"/>
    <property type="project" value="UniProtKB-KW"/>
</dbReference>
<evidence type="ECO:0000256" key="11">
    <source>
        <dbReference type="ARBA" id="ARBA00023319"/>
    </source>
</evidence>
<evidence type="ECO:0000259" key="14">
    <source>
        <dbReference type="PROSITE" id="PS50835"/>
    </source>
</evidence>
<dbReference type="FunFam" id="2.60.40.10:FF:000470">
    <property type="entry name" value="SLAM family member 7"/>
    <property type="match status" value="2"/>
</dbReference>
<dbReference type="GO" id="GO:0072540">
    <property type="term" value="P:T-helper 17 cell lineage commitment"/>
    <property type="evidence" value="ECO:0007669"/>
    <property type="project" value="Ensembl"/>
</dbReference>
<keyword evidence="5" id="KW-0391">Immunity</keyword>
<keyword evidence="3 13" id="KW-0812">Transmembrane</keyword>
<evidence type="ECO:0000256" key="4">
    <source>
        <dbReference type="ARBA" id="ARBA00022729"/>
    </source>
</evidence>
<feature type="region of interest" description="Disordered" evidence="12">
    <location>
        <begin position="485"/>
        <end position="504"/>
    </location>
</feature>
<sequence length="645" mass="70283">MAGPKSHTDDWALAPFSNKPQKSQPQILSAVLWTSLLFLLMGLRASGKDAAPTVVSGILGGSIALSLNISEDTEIEHITWSGPKTTLIIAYPEGKITLVDKSYQGRLNTSWSYSLYISNLTVKDAGTYKAQINQKNSEVTTEKEFTLHIYEQLQEPQVTMKSAKVSENSCNITLRCSVEGAEKDVLYSWTPRDTHASESNDSSILTIFRMPCHPNPAYTCTARNPVSKNSSRPVRAGQFCTGPGASRRGAMGETVLGILGEPVTLPLALSASQDIDNVVWMFNTSVISKGQGEAATIDPLIKSRDPFKNRVWVSGRDHSLKIDPLKMEDAGLYHAYVCSKASRVTSMTHITLLIYRRLARPKVTWSLGQAKDGICRISLTCSVEDGGNNVTYTWAPLPKGALVSQGGSRLSIAWRSGENHPNVTCTASNPVSSSSSQFLSENVCPGPESQVKSWIVLSLVVFLLCFGIFSWCLWRHKRQCSAPAFRSSPVEAPAVTPEPTAGHTVYSMLSHGHEKLDSSDKPARQQPRPTSDSSSDSNITTEEDEERPETHKPVNGRDAGHDSASQGQAEYDLVAPNDTAAESVVEGGTVYMQVFFSSQGQTPLPQKRDSSATIYDSVQKSQTVVPPPQENNLESPEIPTYENLT</sequence>
<feature type="region of interest" description="Disordered" evidence="12">
    <location>
        <begin position="1"/>
        <end position="21"/>
    </location>
</feature>
<dbReference type="PANTHER" id="PTHR12080">
    <property type="entry name" value="SIGNALING LYMPHOCYTIC ACTIVATION MOLECULE"/>
    <property type="match status" value="1"/>
</dbReference>
<dbReference type="PROSITE" id="PS50835">
    <property type="entry name" value="IG_LIKE"/>
    <property type="match status" value="2"/>
</dbReference>
<dbReference type="InterPro" id="IPR003599">
    <property type="entry name" value="Ig_sub"/>
</dbReference>
<evidence type="ECO:0000256" key="10">
    <source>
        <dbReference type="ARBA" id="ARBA00023180"/>
    </source>
</evidence>
<dbReference type="GeneID" id="105862700"/>
<dbReference type="RefSeq" id="XP_012604652.1">
    <property type="nucleotide sequence ID" value="XM_012749198.2"/>
</dbReference>
<keyword evidence="16" id="KW-1185">Reference proteome</keyword>
<keyword evidence="10" id="KW-0325">Glycoprotein</keyword>
<dbReference type="SUPFAM" id="SSF48726">
    <property type="entry name" value="Immunoglobulin"/>
    <property type="match status" value="4"/>
</dbReference>
<protein>
    <submittedName>
        <fullName evidence="15">Lymphocyte antigen 9</fullName>
    </submittedName>
</protein>
<evidence type="ECO:0000313" key="16">
    <source>
        <dbReference type="Proteomes" id="UP000694394"/>
    </source>
</evidence>
<dbReference type="InterPro" id="IPR013106">
    <property type="entry name" value="Ig_V-set"/>
</dbReference>
<dbReference type="GeneTree" id="ENSGT01030000234540"/>
<feature type="compositionally biased region" description="Polar residues" evidence="12">
    <location>
        <begin position="611"/>
        <end position="634"/>
    </location>
</feature>
<dbReference type="Ensembl" id="ENSMICT00000069863.1">
    <property type="protein sequence ID" value="ENSMICP00000045318.1"/>
    <property type="gene ID" value="ENSMICG00000014474.3"/>
</dbReference>
<dbReference type="AlphaFoldDB" id="A0A8B7F9G3"/>
<dbReference type="Proteomes" id="UP000694394">
    <property type="component" value="Chromosome 2"/>
</dbReference>
<dbReference type="OrthoDB" id="9835793at2759"/>
<feature type="compositionally biased region" description="Basic and acidic residues" evidence="12">
    <location>
        <begin position="512"/>
        <end position="523"/>
    </location>
</feature>
<reference evidence="15" key="3">
    <citation type="submission" date="2025-09" db="UniProtKB">
        <authorList>
            <consortium name="Ensembl"/>
        </authorList>
    </citation>
    <scope>IDENTIFICATION</scope>
</reference>
<feature type="transmembrane region" description="Helical" evidence="13">
    <location>
        <begin position="454"/>
        <end position="474"/>
    </location>
</feature>
<dbReference type="GO" id="GO:0009897">
    <property type="term" value="C:external side of plasma membrane"/>
    <property type="evidence" value="ECO:0007669"/>
    <property type="project" value="TreeGrafter"/>
</dbReference>
<dbReference type="SMART" id="SM00409">
    <property type="entry name" value="IG"/>
    <property type="match status" value="2"/>
</dbReference>
<evidence type="ECO:0000256" key="9">
    <source>
        <dbReference type="ARBA" id="ARBA00023157"/>
    </source>
</evidence>
<evidence type="ECO:0000256" key="12">
    <source>
        <dbReference type="SAM" id="MobiDB-lite"/>
    </source>
</evidence>
<evidence type="ECO:0000256" key="5">
    <source>
        <dbReference type="ARBA" id="ARBA00022859"/>
    </source>
</evidence>
<reference evidence="15" key="2">
    <citation type="submission" date="2025-08" db="UniProtKB">
        <authorList>
            <consortium name="Ensembl"/>
        </authorList>
    </citation>
    <scope>IDENTIFICATION</scope>
</reference>
<evidence type="ECO:0000313" key="15">
    <source>
        <dbReference type="Ensembl" id="ENSMICP00000045318.1"/>
    </source>
</evidence>
<feature type="domain" description="Ig-like" evidence="14">
    <location>
        <begin position="156"/>
        <end position="231"/>
    </location>
</feature>
<dbReference type="InterPro" id="IPR013783">
    <property type="entry name" value="Ig-like_fold"/>
</dbReference>
<dbReference type="Gene3D" id="2.60.40.10">
    <property type="entry name" value="Immunoglobulins"/>
    <property type="match status" value="4"/>
</dbReference>
<dbReference type="InterPro" id="IPR007110">
    <property type="entry name" value="Ig-like_dom"/>
</dbReference>
<feature type="compositionally biased region" description="Low complexity" evidence="12">
    <location>
        <begin position="530"/>
        <end position="540"/>
    </location>
</feature>
<keyword evidence="6 13" id="KW-1133">Transmembrane helix</keyword>
<feature type="compositionally biased region" description="Basic and acidic residues" evidence="12">
    <location>
        <begin position="1"/>
        <end position="10"/>
    </location>
</feature>
<dbReference type="CDD" id="cd16842">
    <property type="entry name" value="Ig_SLAM-like_N"/>
    <property type="match status" value="1"/>
</dbReference>
<dbReference type="Pfam" id="PF07686">
    <property type="entry name" value="V-set"/>
    <property type="match status" value="1"/>
</dbReference>
<evidence type="ECO:0000256" key="2">
    <source>
        <dbReference type="ARBA" id="ARBA00022588"/>
    </source>
</evidence>
<reference evidence="15" key="1">
    <citation type="submission" date="2016-12" db="EMBL/GenBank/DDBJ databases">
        <title>Mouse lemur reference genome and diversity panel.</title>
        <authorList>
            <person name="Harris R."/>
            <person name="Larsen P."/>
            <person name="Liu Y."/>
            <person name="Hughes D.S."/>
            <person name="Murali S."/>
            <person name="Raveendran M."/>
            <person name="Korchina V."/>
            <person name="Wang M."/>
            <person name="Jhangiani S."/>
            <person name="Bandaranaike D."/>
            <person name="Bellair M."/>
            <person name="Blankenburg K."/>
            <person name="Chao H."/>
            <person name="Dahdouli M."/>
            <person name="Dinh H."/>
            <person name="Doddapaneni H."/>
            <person name="English A."/>
            <person name="Firestine M."/>
            <person name="Gnanaolivu R."/>
            <person name="Gross S."/>
            <person name="Hernandez B."/>
            <person name="Javaid M."/>
            <person name="Jayaseelan J."/>
            <person name="Jones J."/>
            <person name="Khan Z."/>
            <person name="Kovar C."/>
            <person name="Kurapati P."/>
            <person name="Le B."/>
            <person name="Lee S."/>
            <person name="Li M."/>
            <person name="Mathew T."/>
            <person name="Narasimhan A."/>
            <person name="Ngo D."/>
            <person name="Nguyen L."/>
            <person name="Okwuonu G."/>
            <person name="Ongeri F."/>
            <person name="Osuji N."/>
            <person name="Pu L.-L."/>
            <person name="Puazo M."/>
            <person name="Quiroz J."/>
            <person name="Raj R."/>
            <person name="Rajbhandari K."/>
            <person name="Reid J.G."/>
            <person name="Santibanez J."/>
            <person name="Sexton D."/>
            <person name="Skinner E."/>
            <person name="Vee V."/>
            <person name="Weissenberger G."/>
            <person name="Wu Y."/>
            <person name="Xin Y."/>
            <person name="Han Y."/>
            <person name="Campbell C."/>
            <person name="Brown A."/>
            <person name="Sullivan B."/>
            <person name="Shelton J."/>
            <person name="Brown S."/>
            <person name="Dudchenko O."/>
            <person name="Machol I."/>
            <person name="Durand N."/>
            <person name="Shamim M."/>
            <person name="Lieberman A."/>
            <person name="Muzny D.M."/>
            <person name="Richards S."/>
            <person name="Yoder A."/>
            <person name="Worley K.C."/>
            <person name="Rogers J."/>
            <person name="Gibbs R.A."/>
        </authorList>
    </citation>
    <scope>NUCLEOTIDE SEQUENCE [LARGE SCALE GENOMIC DNA]</scope>
</reference>
<keyword evidence="7" id="KW-1064">Adaptive immunity</keyword>
<evidence type="ECO:0000256" key="13">
    <source>
        <dbReference type="SAM" id="Phobius"/>
    </source>
</evidence>
<accession>A0A8B7F9G3</accession>
<dbReference type="EMBL" id="ABDC03003098">
    <property type="status" value="NOT_ANNOTATED_CDS"/>
    <property type="molecule type" value="Genomic_DNA"/>
</dbReference>
<keyword evidence="8 13" id="KW-0472">Membrane</keyword>